<feature type="region of interest" description="Disordered" evidence="1">
    <location>
        <begin position="103"/>
        <end position="177"/>
    </location>
</feature>
<gene>
    <name evidence="2" type="ORF">NWFMUON74_43690</name>
</gene>
<sequence>MIEMKDLLAEVEILQQCRTALAGAECVLIVADDHTLLRRQPNIIPLRLLMRLATVPWLICTIFGHSAASCRCTPNRSDIGALPGAKVNKRGGIADVRSTQVDLAPQTADRAGTSTAPGLRSSATYRPRPSSNPTATPPVGLRNSYRARLSKSTSGSPTRDTSCPSATVTSLLSESNS</sequence>
<proteinExistence type="predicted"/>
<evidence type="ECO:0000256" key="1">
    <source>
        <dbReference type="SAM" id="MobiDB-lite"/>
    </source>
</evidence>
<protein>
    <submittedName>
        <fullName evidence="2">Uncharacterized protein</fullName>
    </submittedName>
</protein>
<accession>A0A7G1KMZ1</accession>
<dbReference type="AlphaFoldDB" id="A0A7G1KMZ1"/>
<reference evidence="2 3" key="1">
    <citation type="submission" date="2020-08" db="EMBL/GenBank/DDBJ databases">
        <title>Genome Sequencing of Nocardia wallacei strain FMUON74 and assembly.</title>
        <authorList>
            <person name="Toyokawa M."/>
            <person name="Uesaka K."/>
        </authorList>
    </citation>
    <scope>NUCLEOTIDE SEQUENCE [LARGE SCALE GENOMIC DNA]</scope>
    <source>
        <strain evidence="2 3">FMUON74</strain>
    </source>
</reference>
<dbReference type="KEGG" id="nwl:NWFMUON74_43690"/>
<feature type="compositionally biased region" description="Polar residues" evidence="1">
    <location>
        <begin position="150"/>
        <end position="177"/>
    </location>
</feature>
<name>A0A7G1KMZ1_9NOCA</name>
<feature type="compositionally biased region" description="Polar residues" evidence="1">
    <location>
        <begin position="112"/>
        <end position="134"/>
    </location>
</feature>
<evidence type="ECO:0000313" key="3">
    <source>
        <dbReference type="Proteomes" id="UP000516173"/>
    </source>
</evidence>
<dbReference type="EMBL" id="AP023396">
    <property type="protein sequence ID" value="BCK56597.1"/>
    <property type="molecule type" value="Genomic_DNA"/>
</dbReference>
<keyword evidence="3" id="KW-1185">Reference proteome</keyword>
<organism evidence="2 3">
    <name type="scientific">Nocardia wallacei</name>
    <dbReference type="NCBI Taxonomy" id="480035"/>
    <lineage>
        <taxon>Bacteria</taxon>
        <taxon>Bacillati</taxon>
        <taxon>Actinomycetota</taxon>
        <taxon>Actinomycetes</taxon>
        <taxon>Mycobacteriales</taxon>
        <taxon>Nocardiaceae</taxon>
        <taxon>Nocardia</taxon>
    </lineage>
</organism>
<dbReference type="Proteomes" id="UP000516173">
    <property type="component" value="Chromosome"/>
</dbReference>
<evidence type="ECO:0000313" key="2">
    <source>
        <dbReference type="EMBL" id="BCK56597.1"/>
    </source>
</evidence>